<dbReference type="InterPro" id="IPR012296">
    <property type="entry name" value="Nuclease_put_TT1808"/>
</dbReference>
<name>A0ABT7ASD6_9CYAN</name>
<keyword evidence="2" id="KW-0255">Endonuclease</keyword>
<keyword evidence="3" id="KW-1185">Reference proteome</keyword>
<gene>
    <name evidence="2" type="ORF">PMG71_10270</name>
</gene>
<dbReference type="PANTHER" id="PTHR47152:SF4">
    <property type="entry name" value="SLR0445 PROTEIN"/>
    <property type="match status" value="1"/>
</dbReference>
<dbReference type="Gene3D" id="3.90.1570.10">
    <property type="entry name" value="tt1808, chain A"/>
    <property type="match status" value="1"/>
</dbReference>
<sequence length="199" mass="23118">MMSSIVETTGEQQLILPGCHSWQQFKTMQIWVEEISGLKVRYVDGYIQFMTTSRKHERIKKLIAILLEVYFFEMGIPFFPAGNATCEAEERGASFSPDESYCFGEDKPYPDLAIEVVFTSGGIDKLEKYRRFRIPEVWFWQNDRLSLYLLRSDLSGYDRAQESQFLPDLDLSVLAECMQIPDILAARQSFLKRLGDRQL</sequence>
<accession>A0ABT7ASD6</accession>
<keyword evidence="2" id="KW-0378">Hydrolase</keyword>
<dbReference type="EMBL" id="JAQOSP010000069">
    <property type="protein sequence ID" value="MDJ1169810.1"/>
    <property type="molecule type" value="Genomic_DNA"/>
</dbReference>
<evidence type="ECO:0000259" key="1">
    <source>
        <dbReference type="Pfam" id="PF05685"/>
    </source>
</evidence>
<keyword evidence="2" id="KW-0540">Nuclease</keyword>
<dbReference type="CDD" id="cd06260">
    <property type="entry name" value="DUF820-like"/>
    <property type="match status" value="1"/>
</dbReference>
<dbReference type="InterPro" id="IPR008538">
    <property type="entry name" value="Uma2"/>
</dbReference>
<protein>
    <submittedName>
        <fullName evidence="2">Uma2 family endonuclease</fullName>
    </submittedName>
</protein>
<organism evidence="2 3">
    <name type="scientific">Roseofilum acuticapitatum BLCC-M154</name>
    <dbReference type="NCBI Taxonomy" id="3022444"/>
    <lineage>
        <taxon>Bacteria</taxon>
        <taxon>Bacillati</taxon>
        <taxon>Cyanobacteriota</taxon>
        <taxon>Cyanophyceae</taxon>
        <taxon>Desertifilales</taxon>
        <taxon>Desertifilaceae</taxon>
        <taxon>Roseofilum</taxon>
        <taxon>Roseofilum acuticapitatum</taxon>
    </lineage>
</organism>
<feature type="domain" description="Putative restriction endonuclease" evidence="1">
    <location>
        <begin position="22"/>
        <end position="172"/>
    </location>
</feature>
<dbReference type="Pfam" id="PF05685">
    <property type="entry name" value="Uma2"/>
    <property type="match status" value="1"/>
</dbReference>
<dbReference type="PANTHER" id="PTHR47152">
    <property type="entry name" value="SLR2084 PROTEIN-RELATED"/>
    <property type="match status" value="1"/>
</dbReference>
<evidence type="ECO:0000313" key="2">
    <source>
        <dbReference type="EMBL" id="MDJ1169810.1"/>
    </source>
</evidence>
<proteinExistence type="predicted"/>
<dbReference type="InterPro" id="IPR011335">
    <property type="entry name" value="Restrct_endonuc-II-like"/>
</dbReference>
<comment type="caution">
    <text evidence="2">The sequence shown here is derived from an EMBL/GenBank/DDBJ whole genome shotgun (WGS) entry which is preliminary data.</text>
</comment>
<dbReference type="RefSeq" id="WP_283753570.1">
    <property type="nucleotide sequence ID" value="NZ_JAQOSP010000069.1"/>
</dbReference>
<dbReference type="Proteomes" id="UP001235303">
    <property type="component" value="Unassembled WGS sequence"/>
</dbReference>
<dbReference type="SUPFAM" id="SSF52980">
    <property type="entry name" value="Restriction endonuclease-like"/>
    <property type="match status" value="1"/>
</dbReference>
<reference evidence="2 3" key="1">
    <citation type="submission" date="2023-01" db="EMBL/GenBank/DDBJ databases">
        <title>Novel diversity within Roseofilum (Cyanobacteria; Desertifilaceae) from marine benthic mats with descriptions of four novel species.</title>
        <authorList>
            <person name="Wang Y."/>
            <person name="Berthold D.E."/>
            <person name="Hu J."/>
            <person name="Lefler F.W."/>
            <person name="Laughinghouse H.D. IV."/>
        </authorList>
    </citation>
    <scope>NUCLEOTIDE SEQUENCE [LARGE SCALE GENOMIC DNA]</scope>
    <source>
        <strain evidence="2 3">BLCC-M154</strain>
    </source>
</reference>
<evidence type="ECO:0000313" key="3">
    <source>
        <dbReference type="Proteomes" id="UP001235303"/>
    </source>
</evidence>
<dbReference type="GO" id="GO:0004519">
    <property type="term" value="F:endonuclease activity"/>
    <property type="evidence" value="ECO:0007669"/>
    <property type="project" value="UniProtKB-KW"/>
</dbReference>